<protein>
    <submittedName>
        <fullName evidence="2">Uncharacterized protein</fullName>
    </submittedName>
</protein>
<dbReference type="EMBL" id="JBEDUW010000007">
    <property type="protein sequence ID" value="KAK9911777.1"/>
    <property type="molecule type" value="Genomic_DNA"/>
</dbReference>
<reference evidence="2 3" key="1">
    <citation type="journal article" date="2023" name="G3 (Bethesda)">
        <title>A chromosome-length genome assembly and annotation of blackberry (Rubus argutus, cv. 'Hillquist').</title>
        <authorList>
            <person name="Bruna T."/>
            <person name="Aryal R."/>
            <person name="Dudchenko O."/>
            <person name="Sargent D.J."/>
            <person name="Mead D."/>
            <person name="Buti M."/>
            <person name="Cavallini A."/>
            <person name="Hytonen T."/>
            <person name="Andres J."/>
            <person name="Pham M."/>
            <person name="Weisz D."/>
            <person name="Mascagni F."/>
            <person name="Usai G."/>
            <person name="Natali L."/>
            <person name="Bassil N."/>
            <person name="Fernandez G.E."/>
            <person name="Lomsadze A."/>
            <person name="Armour M."/>
            <person name="Olukolu B."/>
            <person name="Poorten T."/>
            <person name="Britton C."/>
            <person name="Davik J."/>
            <person name="Ashrafi H."/>
            <person name="Aiden E.L."/>
            <person name="Borodovsky M."/>
            <person name="Worthington M."/>
        </authorList>
    </citation>
    <scope>NUCLEOTIDE SEQUENCE [LARGE SCALE GENOMIC DNA]</scope>
    <source>
        <strain evidence="2">PI 553951</strain>
    </source>
</reference>
<dbReference type="Proteomes" id="UP001457282">
    <property type="component" value="Unassembled WGS sequence"/>
</dbReference>
<comment type="caution">
    <text evidence="2">The sequence shown here is derived from an EMBL/GenBank/DDBJ whole genome shotgun (WGS) entry which is preliminary data.</text>
</comment>
<feature type="compositionally biased region" description="Basic and acidic residues" evidence="1">
    <location>
        <begin position="8"/>
        <end position="38"/>
    </location>
</feature>
<keyword evidence="3" id="KW-1185">Reference proteome</keyword>
<feature type="compositionally biased region" description="Basic residues" evidence="1">
    <location>
        <begin position="48"/>
        <end position="61"/>
    </location>
</feature>
<accession>A0AAW1VUP8</accession>
<evidence type="ECO:0000313" key="2">
    <source>
        <dbReference type="EMBL" id="KAK9911777.1"/>
    </source>
</evidence>
<gene>
    <name evidence="2" type="ORF">M0R45_035667</name>
</gene>
<evidence type="ECO:0000313" key="3">
    <source>
        <dbReference type="Proteomes" id="UP001457282"/>
    </source>
</evidence>
<sequence>MCGEEKEEEKRREKEGKKLKKNGDWRERVEHGSLRDWKMAGCGQKMNGCRKRKEEKKRKREKREEEEEKEEEERRKGEEGREEPRGKRDSTGCSSQMGAGDSLQIILQKVKRRKSIKIIII</sequence>
<feature type="compositionally biased region" description="Basic and acidic residues" evidence="1">
    <location>
        <begin position="72"/>
        <end position="90"/>
    </location>
</feature>
<proteinExistence type="predicted"/>
<feature type="region of interest" description="Disordered" evidence="1">
    <location>
        <begin position="1"/>
        <end position="103"/>
    </location>
</feature>
<organism evidence="2 3">
    <name type="scientific">Rubus argutus</name>
    <name type="common">Southern blackberry</name>
    <dbReference type="NCBI Taxonomy" id="59490"/>
    <lineage>
        <taxon>Eukaryota</taxon>
        <taxon>Viridiplantae</taxon>
        <taxon>Streptophyta</taxon>
        <taxon>Embryophyta</taxon>
        <taxon>Tracheophyta</taxon>
        <taxon>Spermatophyta</taxon>
        <taxon>Magnoliopsida</taxon>
        <taxon>eudicotyledons</taxon>
        <taxon>Gunneridae</taxon>
        <taxon>Pentapetalae</taxon>
        <taxon>rosids</taxon>
        <taxon>fabids</taxon>
        <taxon>Rosales</taxon>
        <taxon>Rosaceae</taxon>
        <taxon>Rosoideae</taxon>
        <taxon>Rosoideae incertae sedis</taxon>
        <taxon>Rubus</taxon>
    </lineage>
</organism>
<dbReference type="AlphaFoldDB" id="A0AAW1VUP8"/>
<evidence type="ECO:0000256" key="1">
    <source>
        <dbReference type="SAM" id="MobiDB-lite"/>
    </source>
</evidence>
<name>A0AAW1VUP8_RUBAR</name>